<dbReference type="InterPro" id="IPR005717">
    <property type="entry name" value="Ribosomal_uS7_bac/org-type"/>
</dbReference>
<comment type="function">
    <text evidence="6">One of the primary rRNA binding proteins, it binds directly to 16S rRNA where it nucleates assembly of the head domain of the 30S subunit. Is located at the subunit interface close to the decoding center, probably blocks exit of the E-site tRNA.</text>
</comment>
<gene>
    <name evidence="6" type="primary">rpsG</name>
    <name evidence="8" type="ORF">A2989_00360</name>
</gene>
<evidence type="ECO:0000313" key="9">
    <source>
        <dbReference type="Proteomes" id="UP000177080"/>
    </source>
</evidence>
<keyword evidence="3 6" id="KW-0694">RNA-binding</keyword>
<dbReference type="HAMAP" id="MF_00480_B">
    <property type="entry name" value="Ribosomal_uS7_B"/>
    <property type="match status" value="1"/>
</dbReference>
<proteinExistence type="inferred from homology"/>
<dbReference type="GO" id="GO:0003735">
    <property type="term" value="F:structural constituent of ribosome"/>
    <property type="evidence" value="ECO:0007669"/>
    <property type="project" value="InterPro"/>
</dbReference>
<comment type="subunit">
    <text evidence="6">Part of the 30S ribosomal subunit. Contacts proteins S9 and S11.</text>
</comment>
<feature type="domain" description="Small ribosomal subunit protein uS7" evidence="7">
    <location>
        <begin position="2"/>
        <end position="151"/>
    </location>
</feature>
<sequence length="158" mass="17789">MRSKPAPKKLTVPDPIYHHSLVTQLINRSMRDGKKAVAQKQVYKAFELLGVQTKQEPLPLFLAAIENIRPQMEVRSRRIGGAAYQVPTPVRADRRDSLAIRWLLMATLARPNSTYPTFAQKLCAEIVEAAANSGAAVKKKLDTHRMAEANKAFAHFRW</sequence>
<evidence type="ECO:0000256" key="6">
    <source>
        <dbReference type="HAMAP-Rule" id="MF_00480"/>
    </source>
</evidence>
<dbReference type="SUPFAM" id="SSF47973">
    <property type="entry name" value="Ribosomal protein S7"/>
    <property type="match status" value="1"/>
</dbReference>
<dbReference type="GO" id="GO:0006412">
    <property type="term" value="P:translation"/>
    <property type="evidence" value="ECO:0007669"/>
    <property type="project" value="UniProtKB-UniRule"/>
</dbReference>
<dbReference type="InterPro" id="IPR000235">
    <property type="entry name" value="Ribosomal_uS7"/>
</dbReference>
<dbReference type="Gene3D" id="1.10.455.10">
    <property type="entry name" value="Ribosomal protein S7 domain"/>
    <property type="match status" value="1"/>
</dbReference>
<keyword evidence="5 6" id="KW-0687">Ribonucleoprotein</keyword>
<dbReference type="EMBL" id="MEXN01000007">
    <property type="protein sequence ID" value="OGD03270.1"/>
    <property type="molecule type" value="Genomic_DNA"/>
</dbReference>
<protein>
    <recommendedName>
        <fullName evidence="6">Small ribosomal subunit protein uS7</fullName>
    </recommendedName>
</protein>
<keyword evidence="6" id="KW-0820">tRNA-binding</keyword>
<reference evidence="8 9" key="1">
    <citation type="journal article" date="2016" name="Nat. Commun.">
        <title>Thousands of microbial genomes shed light on interconnected biogeochemical processes in an aquifer system.</title>
        <authorList>
            <person name="Anantharaman K."/>
            <person name="Brown C.T."/>
            <person name="Hug L.A."/>
            <person name="Sharon I."/>
            <person name="Castelle C.J."/>
            <person name="Probst A.J."/>
            <person name="Thomas B.C."/>
            <person name="Singh A."/>
            <person name="Wilkins M.J."/>
            <person name="Karaoz U."/>
            <person name="Brodie E.L."/>
            <person name="Williams K.H."/>
            <person name="Hubbard S.S."/>
            <person name="Banfield J.F."/>
        </authorList>
    </citation>
    <scope>NUCLEOTIDE SEQUENCE [LARGE SCALE GENOMIC DNA]</scope>
</reference>
<dbReference type="CDD" id="cd14869">
    <property type="entry name" value="uS7_Bacteria"/>
    <property type="match status" value="1"/>
</dbReference>
<dbReference type="NCBIfam" id="TIGR01029">
    <property type="entry name" value="rpsG_bact"/>
    <property type="match status" value="1"/>
</dbReference>
<dbReference type="PIRSF" id="PIRSF002122">
    <property type="entry name" value="RPS7p_RPS7a_RPS5e_RPS7o"/>
    <property type="match status" value="1"/>
</dbReference>
<keyword evidence="4 6" id="KW-0689">Ribosomal protein</keyword>
<dbReference type="GO" id="GO:0015935">
    <property type="term" value="C:small ribosomal subunit"/>
    <property type="evidence" value="ECO:0007669"/>
    <property type="project" value="InterPro"/>
</dbReference>
<evidence type="ECO:0000256" key="1">
    <source>
        <dbReference type="ARBA" id="ARBA00007151"/>
    </source>
</evidence>
<dbReference type="PANTHER" id="PTHR11205">
    <property type="entry name" value="RIBOSOMAL PROTEIN S7"/>
    <property type="match status" value="1"/>
</dbReference>
<organism evidence="8 9">
    <name type="scientific">Candidatus Amesbacteria bacterium RIFCSPLOWO2_01_FULL_48_25</name>
    <dbReference type="NCBI Taxonomy" id="1797259"/>
    <lineage>
        <taxon>Bacteria</taxon>
        <taxon>Candidatus Amesiibacteriota</taxon>
    </lineage>
</organism>
<evidence type="ECO:0000256" key="5">
    <source>
        <dbReference type="ARBA" id="ARBA00023274"/>
    </source>
</evidence>
<keyword evidence="2 6" id="KW-0699">rRNA-binding</keyword>
<dbReference type="Proteomes" id="UP000177080">
    <property type="component" value="Unassembled WGS sequence"/>
</dbReference>
<dbReference type="InterPro" id="IPR036823">
    <property type="entry name" value="Ribosomal_uS7_dom_sf"/>
</dbReference>
<evidence type="ECO:0000256" key="4">
    <source>
        <dbReference type="ARBA" id="ARBA00022980"/>
    </source>
</evidence>
<comment type="caution">
    <text evidence="8">The sequence shown here is derived from an EMBL/GenBank/DDBJ whole genome shotgun (WGS) entry which is preliminary data.</text>
</comment>
<dbReference type="AlphaFoldDB" id="A0A1F4ZA70"/>
<evidence type="ECO:0000259" key="7">
    <source>
        <dbReference type="Pfam" id="PF00177"/>
    </source>
</evidence>
<evidence type="ECO:0000313" key="8">
    <source>
        <dbReference type="EMBL" id="OGD03270.1"/>
    </source>
</evidence>
<name>A0A1F4ZA70_9BACT</name>
<dbReference type="GO" id="GO:0000049">
    <property type="term" value="F:tRNA binding"/>
    <property type="evidence" value="ECO:0007669"/>
    <property type="project" value="UniProtKB-UniRule"/>
</dbReference>
<evidence type="ECO:0000256" key="2">
    <source>
        <dbReference type="ARBA" id="ARBA00022730"/>
    </source>
</evidence>
<evidence type="ECO:0000256" key="3">
    <source>
        <dbReference type="ARBA" id="ARBA00022884"/>
    </source>
</evidence>
<dbReference type="STRING" id="1797259.A2989_00360"/>
<comment type="similarity">
    <text evidence="1 6">Belongs to the universal ribosomal protein uS7 family.</text>
</comment>
<dbReference type="Pfam" id="PF00177">
    <property type="entry name" value="Ribosomal_S7"/>
    <property type="match status" value="1"/>
</dbReference>
<accession>A0A1F4ZA70</accession>
<dbReference type="InterPro" id="IPR023798">
    <property type="entry name" value="Ribosomal_uS7_dom"/>
</dbReference>
<dbReference type="GO" id="GO:0019843">
    <property type="term" value="F:rRNA binding"/>
    <property type="evidence" value="ECO:0007669"/>
    <property type="project" value="UniProtKB-UniRule"/>
</dbReference>